<dbReference type="EMBL" id="JAHLJV010000039">
    <property type="protein sequence ID" value="KAK1586056.1"/>
    <property type="molecule type" value="Genomic_DNA"/>
</dbReference>
<dbReference type="RefSeq" id="XP_060413024.1">
    <property type="nucleotide sequence ID" value="XM_060564707.1"/>
</dbReference>
<keyword evidence="3" id="KW-1185">Reference proteome</keyword>
<protein>
    <submittedName>
        <fullName evidence="2">Uncharacterized protein</fullName>
    </submittedName>
</protein>
<feature type="compositionally biased region" description="Polar residues" evidence="1">
    <location>
        <begin position="8"/>
        <end position="23"/>
    </location>
</feature>
<sequence length="207" mass="22682">IQAVAAIHTTNGRPTSPRTNAPSVRSPDSGLFWIALSRPNLSPTRLDSLFRPIDTGNPRGAPGRALRATTAASLGCTLAKTISGSQERMAFCLSMERAVARKRRLCGADEPNQKGLVHTPLSSRGVAFNPLTFAKHPGPIRTVELGDPECFKKDFFFLPHLGGGYVKRAGSISVLRKRRFCRRMLVIMAHRPWLVMTDVNAVIHMTI</sequence>
<feature type="non-terminal residue" evidence="2">
    <location>
        <position position="1"/>
    </location>
</feature>
<feature type="region of interest" description="Disordered" evidence="1">
    <location>
        <begin position="1"/>
        <end position="25"/>
    </location>
</feature>
<gene>
    <name evidence="2" type="ORF">LY79DRAFT_689063</name>
</gene>
<evidence type="ECO:0000313" key="2">
    <source>
        <dbReference type="EMBL" id="KAK1586056.1"/>
    </source>
</evidence>
<dbReference type="Proteomes" id="UP001230504">
    <property type="component" value="Unassembled WGS sequence"/>
</dbReference>
<evidence type="ECO:0000313" key="3">
    <source>
        <dbReference type="Proteomes" id="UP001230504"/>
    </source>
</evidence>
<evidence type="ECO:0000256" key="1">
    <source>
        <dbReference type="SAM" id="MobiDB-lite"/>
    </source>
</evidence>
<comment type="caution">
    <text evidence="2">The sequence shown here is derived from an EMBL/GenBank/DDBJ whole genome shotgun (WGS) entry which is preliminary data.</text>
</comment>
<name>A0AAD8V250_9PEZI</name>
<accession>A0AAD8V250</accession>
<dbReference type="GeneID" id="85448947"/>
<reference evidence="2" key="1">
    <citation type="submission" date="2021-06" db="EMBL/GenBank/DDBJ databases">
        <title>Comparative genomics, transcriptomics and evolutionary studies reveal genomic signatures of adaptation to plant cell wall in hemibiotrophic fungi.</title>
        <authorList>
            <consortium name="DOE Joint Genome Institute"/>
            <person name="Baroncelli R."/>
            <person name="Diaz J.F."/>
            <person name="Benocci T."/>
            <person name="Peng M."/>
            <person name="Battaglia E."/>
            <person name="Haridas S."/>
            <person name="Andreopoulos W."/>
            <person name="Labutti K."/>
            <person name="Pangilinan J."/>
            <person name="Floch G.L."/>
            <person name="Makela M.R."/>
            <person name="Henrissat B."/>
            <person name="Grigoriev I.V."/>
            <person name="Crouch J.A."/>
            <person name="De Vries R.P."/>
            <person name="Sukno S.A."/>
            <person name="Thon M.R."/>
        </authorList>
    </citation>
    <scope>NUCLEOTIDE SEQUENCE</scope>
    <source>
        <strain evidence="2">CBS 125086</strain>
    </source>
</reference>
<organism evidence="2 3">
    <name type="scientific">Colletotrichum navitas</name>
    <dbReference type="NCBI Taxonomy" id="681940"/>
    <lineage>
        <taxon>Eukaryota</taxon>
        <taxon>Fungi</taxon>
        <taxon>Dikarya</taxon>
        <taxon>Ascomycota</taxon>
        <taxon>Pezizomycotina</taxon>
        <taxon>Sordariomycetes</taxon>
        <taxon>Hypocreomycetidae</taxon>
        <taxon>Glomerellales</taxon>
        <taxon>Glomerellaceae</taxon>
        <taxon>Colletotrichum</taxon>
        <taxon>Colletotrichum graminicola species complex</taxon>
    </lineage>
</organism>
<proteinExistence type="predicted"/>
<dbReference type="AlphaFoldDB" id="A0AAD8V250"/>